<accession>H1KUJ3</accession>
<dbReference type="NCBIfam" id="NF040700">
    <property type="entry name" value="VPA1262_N_dom"/>
    <property type="match status" value="1"/>
</dbReference>
<dbReference type="PATRIC" id="fig|882800.3.peg.6048"/>
<dbReference type="Proteomes" id="UP000004382">
    <property type="component" value="Unassembled WGS sequence"/>
</dbReference>
<gene>
    <name evidence="1" type="ORF">MetexDRAFT_6306</name>
</gene>
<dbReference type="SUPFAM" id="SSF56024">
    <property type="entry name" value="Phospholipase D/nuclease"/>
    <property type="match status" value="1"/>
</dbReference>
<organism evidence="1 2">
    <name type="scientific">Methylorubrum extorquens DSM 13060</name>
    <dbReference type="NCBI Taxonomy" id="882800"/>
    <lineage>
        <taxon>Bacteria</taxon>
        <taxon>Pseudomonadati</taxon>
        <taxon>Pseudomonadota</taxon>
        <taxon>Alphaproteobacteria</taxon>
        <taxon>Hyphomicrobiales</taxon>
        <taxon>Methylobacteriaceae</taxon>
        <taxon>Methylorubrum</taxon>
    </lineage>
</organism>
<evidence type="ECO:0000313" key="1">
    <source>
        <dbReference type="EMBL" id="EHP82332.1"/>
    </source>
</evidence>
<dbReference type="RefSeq" id="WP_003606881.1">
    <property type="nucleotide sequence ID" value="NZ_AGJK01000402.1"/>
</dbReference>
<dbReference type="EMBL" id="AGJK01000402">
    <property type="protein sequence ID" value="EHP82332.1"/>
    <property type="molecule type" value="Genomic_DNA"/>
</dbReference>
<comment type="caution">
    <text evidence="1">The sequence shown here is derived from an EMBL/GenBank/DDBJ whole genome shotgun (WGS) entry which is preliminary data.</text>
</comment>
<evidence type="ECO:0000313" key="2">
    <source>
        <dbReference type="Proteomes" id="UP000004382"/>
    </source>
</evidence>
<name>H1KUJ3_METEX</name>
<dbReference type="AlphaFoldDB" id="H1KUJ3"/>
<sequence length="555" mass="61757">MTNSDVETPPALAKPALAEEDYPFANVRLATHFNRERTTARLVFAAVELLPRPFPAPETTDIERFEARGAEKGTLFYRRVAMLGGEALRWYQSALAGGMTTPIPMRPEDQGPADGRPVLSGPFATDPPWPELGLYVGSERDDGLRYELPFLSDWHEQPRFHRAIASPHEVVATVAGNARNRLWLLERISVDLGTHPEWIGGLALIAPNPIWRRLERRLLRPGTGDGGERTLVNATLRPGASTAGLEVLSFQERAGLVTRVQRRSFEDARPFMAFDHGVSLRAEGLIVLSEQRGPLFWSRPTPFVRSIALRSSMTGEVRRYTAPMDRALNGRTEIFDVPTIIDEARVIGEPSATRDEVVETAARRGRQRVAEQYGQRWFADDHAAAAAFLRSLIGGARATVGIFDPYVTGLELLRFAHAVTRASVTTQILTSALPFRQIDKAVERDRLDEAEREVVRLREHRGPPERLQVRVMRGDPPPLHDRFLVVDGEVWFTGNSLGTLGDRAGMIIRLPDPEPVLEALNQFFDNADEFDAFVARRRDALADLAPAQNNAAEGA</sequence>
<reference evidence="1 2" key="1">
    <citation type="submission" date="2011-09" db="EMBL/GenBank/DDBJ databases">
        <title>The draft genome of Methylobacterium extorquens DSM 13060.</title>
        <authorList>
            <consortium name="US DOE Joint Genome Institute (JGI-PGF)"/>
            <person name="Lucas S."/>
            <person name="Han J."/>
            <person name="Lapidus A."/>
            <person name="Cheng J.-F."/>
            <person name="Goodwin L."/>
            <person name="Pitluck S."/>
            <person name="Peters L."/>
            <person name="Land M.L."/>
            <person name="Hauser L."/>
            <person name="Koskimaki J."/>
            <person name="Halonen O."/>
            <person name="Pirttila A."/>
            <person name="Frank C."/>
            <person name="Woyke T.J."/>
        </authorList>
    </citation>
    <scope>NUCLEOTIDE SEQUENCE [LARGE SCALE GENOMIC DNA]</scope>
    <source>
        <strain evidence="1 2">DSM 13060</strain>
    </source>
</reference>
<proteinExistence type="predicted"/>
<protein>
    <submittedName>
        <fullName evidence="1">Uncharacterized protein</fullName>
    </submittedName>
</protein>